<sequence length="354" mass="39597">MPQRYPLRTSSQLRASSSDSEPLRSRPLTDRSPKLRGDRRSPRGSQSDPSTQKKLGSRISDLENQLGLAQEELKCLKEQLSSTATSKKMAPEILEKNTRKPAVVKPEEVPSTEKENLPEKMVLDSCQQENDVFEAQMEKVAMDPNDNICGEYEAKTRTPSPSFEPPLTPEQQKPSLGNDGVSSLKAKLEEKEKELANSQLENEGLKQKLNKKEMEAISAKSKEEETALQLSQVIEELETAKDNAAMLNDKLEASEKAKEMLETEMKKLHIQTEQWRKAADAAATLLSGDMEMKGRGMSERYCHSVLQPVVGGYGSYVVYPGLFDESEDVSESARKKGSGIKMFGDLWKRKSQKQ</sequence>
<feature type="compositionally biased region" description="Polar residues" evidence="3">
    <location>
        <begin position="43"/>
        <end position="54"/>
    </location>
</feature>
<dbReference type="InterPro" id="IPR029688">
    <property type="entry name" value="ICR"/>
</dbReference>
<accession>A0A484KHP3</accession>
<name>A0A484KHP3_9ASTE</name>
<keyword evidence="5" id="KW-1185">Reference proteome</keyword>
<dbReference type="OrthoDB" id="782896at2759"/>
<gene>
    <name evidence="4" type="ORF">CCAM_LOCUS6154</name>
</gene>
<protein>
    <recommendedName>
        <fullName evidence="6">Interactor of constitutive active ROPs 4-like</fullName>
    </recommendedName>
</protein>
<feature type="region of interest" description="Disordered" evidence="3">
    <location>
        <begin position="81"/>
        <end position="120"/>
    </location>
</feature>
<dbReference type="EMBL" id="OOIL02000403">
    <property type="protein sequence ID" value="VFQ64378.1"/>
    <property type="molecule type" value="Genomic_DNA"/>
</dbReference>
<reference evidence="4 5" key="1">
    <citation type="submission" date="2018-04" db="EMBL/GenBank/DDBJ databases">
        <authorList>
            <person name="Vogel A."/>
        </authorList>
    </citation>
    <scope>NUCLEOTIDE SEQUENCE [LARGE SCALE GENOMIC DNA]</scope>
</reference>
<feature type="region of interest" description="Disordered" evidence="3">
    <location>
        <begin position="1"/>
        <end position="63"/>
    </location>
</feature>
<feature type="compositionally biased region" description="Polar residues" evidence="3">
    <location>
        <begin position="8"/>
        <end position="20"/>
    </location>
</feature>
<feature type="compositionally biased region" description="Basic and acidic residues" evidence="3">
    <location>
        <begin position="89"/>
        <end position="98"/>
    </location>
</feature>
<proteinExistence type="inferred from homology"/>
<dbReference type="PANTHER" id="PTHR34224">
    <property type="entry name" value="INTERACTOR OF CONSTITUTIVE ACTIVE ROPS 2, CHLOROPLASTIC-RELATED"/>
    <property type="match status" value="1"/>
</dbReference>
<evidence type="ECO:0000256" key="3">
    <source>
        <dbReference type="SAM" id="MobiDB-lite"/>
    </source>
</evidence>
<feature type="region of interest" description="Disordered" evidence="3">
    <location>
        <begin position="144"/>
        <end position="182"/>
    </location>
</feature>
<dbReference type="AlphaFoldDB" id="A0A484KHP3"/>
<feature type="compositionally biased region" description="Basic and acidic residues" evidence="3">
    <location>
        <begin position="21"/>
        <end position="41"/>
    </location>
</feature>
<dbReference type="Proteomes" id="UP000595140">
    <property type="component" value="Unassembled WGS sequence"/>
</dbReference>
<evidence type="ECO:0000313" key="4">
    <source>
        <dbReference type="EMBL" id="VFQ64378.1"/>
    </source>
</evidence>
<evidence type="ECO:0008006" key="6">
    <source>
        <dbReference type="Google" id="ProtNLM"/>
    </source>
</evidence>
<evidence type="ECO:0000256" key="2">
    <source>
        <dbReference type="ARBA" id="ARBA00023054"/>
    </source>
</evidence>
<organism evidence="4 5">
    <name type="scientific">Cuscuta campestris</name>
    <dbReference type="NCBI Taxonomy" id="132261"/>
    <lineage>
        <taxon>Eukaryota</taxon>
        <taxon>Viridiplantae</taxon>
        <taxon>Streptophyta</taxon>
        <taxon>Embryophyta</taxon>
        <taxon>Tracheophyta</taxon>
        <taxon>Spermatophyta</taxon>
        <taxon>Magnoliopsida</taxon>
        <taxon>eudicotyledons</taxon>
        <taxon>Gunneridae</taxon>
        <taxon>Pentapetalae</taxon>
        <taxon>asterids</taxon>
        <taxon>lamiids</taxon>
        <taxon>Solanales</taxon>
        <taxon>Convolvulaceae</taxon>
        <taxon>Cuscuteae</taxon>
        <taxon>Cuscuta</taxon>
        <taxon>Cuscuta subgen. Grammica</taxon>
        <taxon>Cuscuta sect. Cleistogrammica</taxon>
    </lineage>
</organism>
<evidence type="ECO:0000256" key="1">
    <source>
        <dbReference type="ARBA" id="ARBA00009778"/>
    </source>
</evidence>
<feature type="compositionally biased region" description="Basic and acidic residues" evidence="3">
    <location>
        <begin position="105"/>
        <end position="120"/>
    </location>
</feature>
<keyword evidence="2" id="KW-0175">Coiled coil</keyword>
<evidence type="ECO:0000313" key="5">
    <source>
        <dbReference type="Proteomes" id="UP000595140"/>
    </source>
</evidence>
<comment type="similarity">
    <text evidence="1">Belongs to the ICR family.</text>
</comment>
<dbReference type="PANTHER" id="PTHR34224:SF2">
    <property type="entry name" value="INTERACTOR OF CONSTITUTIVE ACTIVE ROPS 4"/>
    <property type="match status" value="1"/>
</dbReference>